<dbReference type="InterPro" id="IPR058121">
    <property type="entry name" value="WalJ/YycJ"/>
</dbReference>
<dbReference type="InterPro" id="IPR052533">
    <property type="entry name" value="WalJ/YycJ-like"/>
</dbReference>
<evidence type="ECO:0000259" key="1">
    <source>
        <dbReference type="SMART" id="SM00849"/>
    </source>
</evidence>
<sequence>MQAAVLASSSSGNVTYIETKQHKVLVDAGLSGKKITELLASIGRDINDIDSIFITHEHSDHIKGLGVLMRRLNVNVYANSGTWDEMLAHNKIGKVPEDQIKIFEPDTLMSLDDLDINSFTVSHDAREPQFYQFMNDHKRMAILTDTGYASERLESQIKGADAYLLEFNHDLDMLRNGPYGWPLKQRIISDTGHLSNDSGSDALINLVDRHTKKVFLGHLSPHNNTKKLALTAAELTCAKFEPEVNSEFSLFTTDPAVAQPLFVV</sequence>
<keyword evidence="3" id="KW-1185">Reference proteome</keyword>
<dbReference type="AlphaFoldDB" id="A0A0R1GVY2"/>
<evidence type="ECO:0000313" key="2">
    <source>
        <dbReference type="EMBL" id="KRK38245.1"/>
    </source>
</evidence>
<evidence type="ECO:0000313" key="3">
    <source>
        <dbReference type="Proteomes" id="UP000050909"/>
    </source>
</evidence>
<dbReference type="RefSeq" id="WP_056945846.1">
    <property type="nucleotide sequence ID" value="NZ_AZCV01000002.1"/>
</dbReference>
<dbReference type="InterPro" id="IPR001279">
    <property type="entry name" value="Metallo-B-lactamas"/>
</dbReference>
<organism evidence="2 3">
    <name type="scientific">Amylolactobacillus amylotrophicus DSM 20534</name>
    <dbReference type="NCBI Taxonomy" id="1423722"/>
    <lineage>
        <taxon>Bacteria</taxon>
        <taxon>Bacillati</taxon>
        <taxon>Bacillota</taxon>
        <taxon>Bacilli</taxon>
        <taxon>Lactobacillales</taxon>
        <taxon>Lactobacillaceae</taxon>
        <taxon>Amylolactobacillus</taxon>
    </lineage>
</organism>
<feature type="domain" description="Metallo-beta-lactamase" evidence="1">
    <location>
        <begin position="11"/>
        <end position="218"/>
    </location>
</feature>
<dbReference type="PATRIC" id="fig|1423722.3.peg.1042"/>
<protein>
    <submittedName>
        <fullName evidence="2">Metallo-beta-lactamase domain protein</fullName>
    </submittedName>
</protein>
<reference evidence="2 3" key="1">
    <citation type="journal article" date="2015" name="Genome Announc.">
        <title>Expanding the biotechnology potential of lactobacilli through comparative genomics of 213 strains and associated genera.</title>
        <authorList>
            <person name="Sun Z."/>
            <person name="Harris H.M."/>
            <person name="McCann A."/>
            <person name="Guo C."/>
            <person name="Argimon S."/>
            <person name="Zhang W."/>
            <person name="Yang X."/>
            <person name="Jeffery I.B."/>
            <person name="Cooney J.C."/>
            <person name="Kagawa T.F."/>
            <person name="Liu W."/>
            <person name="Song Y."/>
            <person name="Salvetti E."/>
            <person name="Wrobel A."/>
            <person name="Rasinkangas P."/>
            <person name="Parkhill J."/>
            <person name="Rea M.C."/>
            <person name="O'Sullivan O."/>
            <person name="Ritari J."/>
            <person name="Douillard F.P."/>
            <person name="Paul Ross R."/>
            <person name="Yang R."/>
            <person name="Briner A.E."/>
            <person name="Felis G.E."/>
            <person name="de Vos W.M."/>
            <person name="Barrangou R."/>
            <person name="Klaenhammer T.R."/>
            <person name="Caufield P.W."/>
            <person name="Cui Y."/>
            <person name="Zhang H."/>
            <person name="O'Toole P.W."/>
        </authorList>
    </citation>
    <scope>NUCLEOTIDE SEQUENCE [LARGE SCALE GENOMIC DNA]</scope>
    <source>
        <strain evidence="2 3">DSM 20534</strain>
    </source>
</reference>
<comment type="caution">
    <text evidence="2">The sequence shown here is derived from an EMBL/GenBank/DDBJ whole genome shotgun (WGS) entry which is preliminary data.</text>
</comment>
<dbReference type="EMBL" id="AZCV01000002">
    <property type="protein sequence ID" value="KRK38245.1"/>
    <property type="molecule type" value="Genomic_DNA"/>
</dbReference>
<dbReference type="SMART" id="SM00849">
    <property type="entry name" value="Lactamase_B"/>
    <property type="match status" value="1"/>
</dbReference>
<gene>
    <name evidence="2" type="ORF">FC62_GL001025</name>
</gene>
<dbReference type="PANTHER" id="PTHR47619">
    <property type="entry name" value="METALLO-HYDROLASE YYCJ-RELATED"/>
    <property type="match status" value="1"/>
</dbReference>
<dbReference type="PANTHER" id="PTHR47619:SF1">
    <property type="entry name" value="EXODEOXYRIBONUCLEASE WALJ"/>
    <property type="match status" value="1"/>
</dbReference>
<dbReference type="InterPro" id="IPR036866">
    <property type="entry name" value="RibonucZ/Hydroxyglut_hydro"/>
</dbReference>
<dbReference type="SUPFAM" id="SSF56281">
    <property type="entry name" value="Metallo-hydrolase/oxidoreductase"/>
    <property type="match status" value="1"/>
</dbReference>
<dbReference type="Proteomes" id="UP000050909">
    <property type="component" value="Unassembled WGS sequence"/>
</dbReference>
<name>A0A0R1GVY2_9LACO</name>
<proteinExistence type="predicted"/>
<dbReference type="Pfam" id="PF12706">
    <property type="entry name" value="Lactamase_B_2"/>
    <property type="match status" value="1"/>
</dbReference>
<accession>A0A0R1GVY2</accession>
<dbReference type="Gene3D" id="3.60.15.10">
    <property type="entry name" value="Ribonuclease Z/Hydroxyacylglutathione hydrolase-like"/>
    <property type="match status" value="1"/>
</dbReference>
<dbReference type="CDD" id="cd07733">
    <property type="entry name" value="YycJ-like_MBL-fold"/>
    <property type="match status" value="1"/>
</dbReference>